<evidence type="ECO:0000259" key="8">
    <source>
        <dbReference type="Pfam" id="PF02525"/>
    </source>
</evidence>
<dbReference type="RefSeq" id="WP_354023863.1">
    <property type="nucleotide sequence ID" value="NZ_JBEPSJ010000001.1"/>
</dbReference>
<feature type="compositionally biased region" description="Basic and acidic residues" evidence="7">
    <location>
        <begin position="39"/>
        <end position="48"/>
    </location>
</feature>
<reference evidence="9 10" key="1">
    <citation type="submission" date="2024-06" db="EMBL/GenBank/DDBJ databases">
        <title>Sorghum-associated microbial communities from plants grown in Nebraska, USA.</title>
        <authorList>
            <person name="Schachtman D."/>
        </authorList>
    </citation>
    <scope>NUCLEOTIDE SEQUENCE [LARGE SCALE GENOMIC DNA]</scope>
    <source>
        <strain evidence="9 10">2857</strain>
    </source>
</reference>
<evidence type="ECO:0000256" key="3">
    <source>
        <dbReference type="ARBA" id="ARBA00023002"/>
    </source>
</evidence>
<evidence type="ECO:0000256" key="6">
    <source>
        <dbReference type="HAMAP-Rule" id="MF_01216"/>
    </source>
</evidence>
<dbReference type="InterPro" id="IPR003680">
    <property type="entry name" value="Flavodoxin_fold"/>
</dbReference>
<comment type="caution">
    <text evidence="9">The sequence shown here is derived from an EMBL/GenBank/DDBJ whole genome shotgun (WGS) entry which is preliminary data.</text>
</comment>
<comment type="similarity">
    <text evidence="6">Belongs to the azoreductase type 1 family.</text>
</comment>
<dbReference type="EC" id="1.6.5.-" evidence="6"/>
<dbReference type="Gene3D" id="3.40.50.360">
    <property type="match status" value="1"/>
</dbReference>
<comment type="cofactor">
    <cofactor evidence="6">
        <name>FMN</name>
        <dbReference type="ChEBI" id="CHEBI:58210"/>
    </cofactor>
    <text evidence="6">Binds 1 FMN per subunit.</text>
</comment>
<keyword evidence="1 6" id="KW-0285">Flavoprotein</keyword>
<name>A0ABV2QKY2_9MICO</name>
<dbReference type="PANTHER" id="PTHR43741:SF4">
    <property type="entry name" value="FMN-DEPENDENT NADH:QUINONE OXIDOREDUCTASE"/>
    <property type="match status" value="1"/>
</dbReference>
<gene>
    <name evidence="6" type="primary">azoR</name>
    <name evidence="9" type="ORF">ABIE21_001189</name>
</gene>
<comment type="catalytic activity">
    <reaction evidence="5">
        <text>N,N-dimethyl-1,4-phenylenediamine + anthranilate + 2 NAD(+) = 2-(4-dimethylaminophenyl)diazenylbenzoate + 2 NADH + 2 H(+)</text>
        <dbReference type="Rhea" id="RHEA:55872"/>
        <dbReference type="ChEBI" id="CHEBI:15378"/>
        <dbReference type="ChEBI" id="CHEBI:15783"/>
        <dbReference type="ChEBI" id="CHEBI:16567"/>
        <dbReference type="ChEBI" id="CHEBI:57540"/>
        <dbReference type="ChEBI" id="CHEBI:57945"/>
        <dbReference type="ChEBI" id="CHEBI:71579"/>
        <dbReference type="EC" id="1.7.1.17"/>
    </reaction>
    <physiologicalReaction direction="right-to-left" evidence="5">
        <dbReference type="Rhea" id="RHEA:55874"/>
    </physiologicalReaction>
</comment>
<comment type="function">
    <text evidence="6">Also exhibits azoreductase activity. Catalyzes the reductive cleavage of the azo bond in aromatic azo compounds to the corresponding amines.</text>
</comment>
<comment type="subunit">
    <text evidence="6">Homodimer.</text>
</comment>
<organism evidence="9 10">
    <name type="scientific">Conyzicola nivalis</name>
    <dbReference type="NCBI Taxonomy" id="1477021"/>
    <lineage>
        <taxon>Bacteria</taxon>
        <taxon>Bacillati</taxon>
        <taxon>Actinomycetota</taxon>
        <taxon>Actinomycetes</taxon>
        <taxon>Micrococcales</taxon>
        <taxon>Microbacteriaceae</taxon>
        <taxon>Conyzicola</taxon>
    </lineage>
</organism>
<keyword evidence="2 6" id="KW-0288">FMN</keyword>
<comment type="caution">
    <text evidence="6">Lacks conserved residue(s) required for the propagation of feature annotation.</text>
</comment>
<evidence type="ECO:0000313" key="9">
    <source>
        <dbReference type="EMBL" id="MET4581699.1"/>
    </source>
</evidence>
<keyword evidence="4 6" id="KW-0520">NAD</keyword>
<dbReference type="Proteomes" id="UP001549257">
    <property type="component" value="Unassembled WGS sequence"/>
</dbReference>
<dbReference type="Pfam" id="PF02525">
    <property type="entry name" value="Flavodoxin_2"/>
    <property type="match status" value="1"/>
</dbReference>
<evidence type="ECO:0000256" key="7">
    <source>
        <dbReference type="SAM" id="MobiDB-lite"/>
    </source>
</evidence>
<sequence length="220" mass="23206">MPHLLHLDSSADLTNSRTRAVGESFVAAWLAADPQNTVSHRDLHRDPPPHLADAALHWPAGSRPEGSTAPPAEAETLQRTLIHELLAADVLLVGAPLYNYSMPSTLKAWIDHIHVPGVTAPSGSDTQPMLGRPAVIVTARGGAYDAGTPTADWDHAVPALQLILGTALGMPTTVITTSLTLAGEVAALAEQLERSNEELLLAHDEARSAGSRLGGMTRLE</sequence>
<feature type="region of interest" description="Disordered" evidence="7">
    <location>
        <begin position="38"/>
        <end position="71"/>
    </location>
</feature>
<keyword evidence="10" id="KW-1185">Reference proteome</keyword>
<evidence type="ECO:0000256" key="5">
    <source>
        <dbReference type="ARBA" id="ARBA00048542"/>
    </source>
</evidence>
<feature type="binding site" evidence="6">
    <location>
        <position position="10"/>
    </location>
    <ligand>
        <name>FMN</name>
        <dbReference type="ChEBI" id="CHEBI:58210"/>
    </ligand>
</feature>
<protein>
    <recommendedName>
        <fullName evidence="6">FMN dependent NADH:quinone oxidoreductase</fullName>
        <ecNumber evidence="6">1.6.5.-</ecNumber>
    </recommendedName>
    <alternativeName>
        <fullName evidence="6">Azo-dye reductase</fullName>
    </alternativeName>
    <alternativeName>
        <fullName evidence="6">FMN-dependent NADH-azo compound oxidoreductase</fullName>
    </alternativeName>
    <alternativeName>
        <fullName evidence="6">FMN-dependent NADH-azoreductase</fullName>
        <ecNumber evidence="6">1.7.1.17</ecNumber>
    </alternativeName>
</protein>
<comment type="function">
    <text evidence="6">Quinone reductase that provides resistance to thiol-specific stress caused by electrophilic quinones.</text>
</comment>
<evidence type="ECO:0000256" key="1">
    <source>
        <dbReference type="ARBA" id="ARBA00022630"/>
    </source>
</evidence>
<evidence type="ECO:0000256" key="4">
    <source>
        <dbReference type="ARBA" id="ARBA00023027"/>
    </source>
</evidence>
<dbReference type="HAMAP" id="MF_01216">
    <property type="entry name" value="Azoreductase_type1"/>
    <property type="match status" value="1"/>
</dbReference>
<dbReference type="SUPFAM" id="SSF52218">
    <property type="entry name" value="Flavoproteins"/>
    <property type="match status" value="1"/>
</dbReference>
<proteinExistence type="inferred from homology"/>
<dbReference type="EMBL" id="JBEPSJ010000001">
    <property type="protein sequence ID" value="MET4581699.1"/>
    <property type="molecule type" value="Genomic_DNA"/>
</dbReference>
<dbReference type="PANTHER" id="PTHR43741">
    <property type="entry name" value="FMN-DEPENDENT NADH-AZOREDUCTASE 1"/>
    <property type="match status" value="1"/>
</dbReference>
<keyword evidence="3 6" id="KW-0560">Oxidoreductase</keyword>
<accession>A0ABV2QKY2</accession>
<dbReference type="GO" id="GO:0016491">
    <property type="term" value="F:oxidoreductase activity"/>
    <property type="evidence" value="ECO:0007669"/>
    <property type="project" value="UniProtKB-KW"/>
</dbReference>
<dbReference type="InterPro" id="IPR029039">
    <property type="entry name" value="Flavoprotein-like_sf"/>
</dbReference>
<dbReference type="InterPro" id="IPR023048">
    <property type="entry name" value="NADH:quinone_OxRdtase_FMN_depd"/>
</dbReference>
<comment type="catalytic activity">
    <reaction evidence="6">
        <text>2 a quinone + NADH + H(+) = 2 a 1,4-benzosemiquinone + NAD(+)</text>
        <dbReference type="Rhea" id="RHEA:65952"/>
        <dbReference type="ChEBI" id="CHEBI:15378"/>
        <dbReference type="ChEBI" id="CHEBI:57540"/>
        <dbReference type="ChEBI" id="CHEBI:57945"/>
        <dbReference type="ChEBI" id="CHEBI:132124"/>
        <dbReference type="ChEBI" id="CHEBI:134225"/>
    </reaction>
</comment>
<evidence type="ECO:0000313" key="10">
    <source>
        <dbReference type="Proteomes" id="UP001549257"/>
    </source>
</evidence>
<evidence type="ECO:0000256" key="2">
    <source>
        <dbReference type="ARBA" id="ARBA00022643"/>
    </source>
</evidence>
<dbReference type="InterPro" id="IPR050104">
    <property type="entry name" value="FMN-dep_NADH:Q_OxRdtase_AzoR1"/>
</dbReference>
<feature type="domain" description="Flavodoxin-like fold" evidence="8">
    <location>
        <begin position="3"/>
        <end position="175"/>
    </location>
</feature>
<dbReference type="EC" id="1.7.1.17" evidence="6"/>